<evidence type="ECO:0000313" key="2">
    <source>
        <dbReference type="Proteomes" id="UP001595791"/>
    </source>
</evidence>
<comment type="caution">
    <text evidence="1">The sequence shown here is derived from an EMBL/GenBank/DDBJ whole genome shotgun (WGS) entry which is preliminary data.</text>
</comment>
<gene>
    <name evidence="1" type="ORF">ACFOW7_04095</name>
</gene>
<dbReference type="EMBL" id="JBHSBU010000001">
    <property type="protein sequence ID" value="MFC4158539.1"/>
    <property type="molecule type" value="Genomic_DNA"/>
</dbReference>
<reference evidence="2" key="1">
    <citation type="journal article" date="2019" name="Int. J. Syst. Evol. Microbiol.">
        <title>The Global Catalogue of Microorganisms (GCM) 10K type strain sequencing project: providing services to taxonomists for standard genome sequencing and annotation.</title>
        <authorList>
            <consortium name="The Broad Institute Genomics Platform"/>
            <consortium name="The Broad Institute Genome Sequencing Center for Infectious Disease"/>
            <person name="Wu L."/>
            <person name="Ma J."/>
        </authorList>
    </citation>
    <scope>NUCLEOTIDE SEQUENCE [LARGE SCALE GENOMIC DNA]</scope>
    <source>
        <strain evidence="2">LMG 29894</strain>
    </source>
</reference>
<keyword evidence="2" id="KW-1185">Reference proteome</keyword>
<proteinExistence type="predicted"/>
<organism evidence="1 2">
    <name type="scientific">Chitinimonas lacunae</name>
    <dbReference type="NCBI Taxonomy" id="1963018"/>
    <lineage>
        <taxon>Bacteria</taxon>
        <taxon>Pseudomonadati</taxon>
        <taxon>Pseudomonadota</taxon>
        <taxon>Betaproteobacteria</taxon>
        <taxon>Neisseriales</taxon>
        <taxon>Chitinibacteraceae</taxon>
        <taxon>Chitinimonas</taxon>
    </lineage>
</organism>
<sequence>MIPLNRKLVDQARQWINHPSQSMPQILKALGADEQVQRLATPIGDLPREAMPELSLPLLDAGRQIQTDDAGWSWDAVVGNSVRLDIDLLDEAQQRQLGIEPALDHLLLCYGAALELKASLTGTQQIGAWGSVEPKAGANGNARIDWFIEGSKGDRLIEAITDASEYWLLPTDLQGLLERVGDNRFRGLSMSMQGDLYVSLAAGAAASAAGWTYGLDGDKAQLGLSLSARAEARLQLAGDYRLRVQPELHHGIKGLRVVLNLGSGHSGDFSLKLNAGLDLSGLTDSAEQVLRAAWPAAQGARLDSLTRPGQGVRDLLRQRLLQEIDSDRLKDLVTLLIGGHSTWEQREQLVTRLTDTLADELDQALGGLANGSADPDGLTERLTRRLLDKAAGKLKETLSARLRPLVSEAINEAGERLGQAMDKLARNLEEEGPARKQLLASLGELGARLSPMPPQAAAAWEAPIRQELARYAASREELIESLTIAQRAKLKLALGLEWQSSRYAGQMLSIWFAPGMACHEARQLYLALCGGRLALLDDLLRQAEAAGAVQDADGWLLAGFRRMSQARIGIDLLGFSFENSQLLLTDAHLQADRAGRLLVAKAQAQAQTTVNNPWKHRCVQLGVVADLSRHPESGTPTLSLELLGAFTAAGEKTDRRSVQHLLDQLAGAMGVHNRLDLRMLLAIPDDQEMGAKHFWRDLALVLPLELSATQWERFCAHSSPVIQATFLKYGRRCLDLYYADRKPFAHESPTAVIHQHAEVALAGIADMAALDETGRLLRYLSLYPDHYVSVADPDLSLAARVGFPDVVASGGYHIDENLRFGVVHRLAVVVRSGDKLAQASRALQQALDPTRAHDRPEALLRQLEPHLKNMRNALAAVAVASQTFTAKGLLGAADEGLSWPFTTFILAMAELTGMPVPPGFLPIAIWPGRPEVMLTLRENG</sequence>
<evidence type="ECO:0000313" key="1">
    <source>
        <dbReference type="EMBL" id="MFC4158539.1"/>
    </source>
</evidence>
<dbReference type="Proteomes" id="UP001595791">
    <property type="component" value="Unassembled WGS sequence"/>
</dbReference>
<accession>A0ABV8MK96</accession>
<protein>
    <submittedName>
        <fullName evidence="1">Uncharacterized protein</fullName>
    </submittedName>
</protein>
<dbReference type="RefSeq" id="WP_378161320.1">
    <property type="nucleotide sequence ID" value="NZ_JBHSBU010000001.1"/>
</dbReference>
<name>A0ABV8MK96_9NEIS</name>